<dbReference type="InterPro" id="IPR036390">
    <property type="entry name" value="WH_DNA-bd_sf"/>
</dbReference>
<accession>A0A120AH71</accession>
<dbReference type="AlphaFoldDB" id="A0A120AH71"/>
<dbReference type="InterPro" id="IPR039422">
    <property type="entry name" value="MarR/SlyA-like"/>
</dbReference>
<dbReference type="PRINTS" id="PR00598">
    <property type="entry name" value="HTHMARR"/>
</dbReference>
<dbReference type="Gene3D" id="1.10.10.10">
    <property type="entry name" value="Winged helix-like DNA-binding domain superfamily/Winged helix DNA-binding domain"/>
    <property type="match status" value="1"/>
</dbReference>
<dbReference type="SUPFAM" id="SSF46785">
    <property type="entry name" value="Winged helix' DNA-binding domain"/>
    <property type="match status" value="1"/>
</dbReference>
<dbReference type="RefSeq" id="WP_051547197.1">
    <property type="nucleotide sequence ID" value="NZ_JAJA02000001.1"/>
</dbReference>
<reference evidence="2 3" key="1">
    <citation type="journal article" date="2014" name="Genome Announc.">
        <title>Draft Genome Sequence of Lysobacter capsici AZ78, a Bacterium Antagonistic to Plant-Pathogenic Oomycetes.</title>
        <authorList>
            <person name="Puopolo G."/>
            <person name="Sonego P."/>
            <person name="Engelen K."/>
            <person name="Pertot I."/>
        </authorList>
    </citation>
    <scope>NUCLEOTIDE SEQUENCE [LARGE SCALE GENOMIC DNA]</scope>
    <source>
        <strain evidence="2 3">AZ78</strain>
    </source>
</reference>
<evidence type="ECO:0000313" key="2">
    <source>
        <dbReference type="EMBL" id="KWS05690.1"/>
    </source>
</evidence>
<keyword evidence="3" id="KW-1185">Reference proteome</keyword>
<dbReference type="PROSITE" id="PS50995">
    <property type="entry name" value="HTH_MARR_2"/>
    <property type="match status" value="1"/>
</dbReference>
<proteinExistence type="predicted"/>
<name>A0A120AH71_9GAMM</name>
<comment type="caution">
    <text evidence="2">The sequence shown here is derived from an EMBL/GenBank/DDBJ whole genome shotgun (WGS) entry which is preliminary data.</text>
</comment>
<dbReference type="InterPro" id="IPR036388">
    <property type="entry name" value="WH-like_DNA-bd_sf"/>
</dbReference>
<dbReference type="PANTHER" id="PTHR33164">
    <property type="entry name" value="TRANSCRIPTIONAL REGULATOR, MARR FAMILY"/>
    <property type="match status" value="1"/>
</dbReference>
<dbReference type="GO" id="GO:0003700">
    <property type="term" value="F:DNA-binding transcription factor activity"/>
    <property type="evidence" value="ECO:0007669"/>
    <property type="project" value="InterPro"/>
</dbReference>
<dbReference type="OrthoDB" id="3211876at2"/>
<dbReference type="SMART" id="SM00347">
    <property type="entry name" value="HTH_MARR"/>
    <property type="match status" value="1"/>
</dbReference>
<dbReference type="InterPro" id="IPR000835">
    <property type="entry name" value="HTH_MarR-typ"/>
</dbReference>
<dbReference type="PANTHER" id="PTHR33164:SF43">
    <property type="entry name" value="HTH-TYPE TRANSCRIPTIONAL REPRESSOR YETL"/>
    <property type="match status" value="1"/>
</dbReference>
<feature type="domain" description="HTH marR-type" evidence="1">
    <location>
        <begin position="9"/>
        <end position="141"/>
    </location>
</feature>
<dbReference type="GO" id="GO:0006950">
    <property type="term" value="P:response to stress"/>
    <property type="evidence" value="ECO:0007669"/>
    <property type="project" value="TreeGrafter"/>
</dbReference>
<evidence type="ECO:0000259" key="1">
    <source>
        <dbReference type="PROSITE" id="PS50995"/>
    </source>
</evidence>
<organism evidence="2 3">
    <name type="scientific">Lysobacter capsici AZ78</name>
    <dbReference type="NCBI Taxonomy" id="1444315"/>
    <lineage>
        <taxon>Bacteria</taxon>
        <taxon>Pseudomonadati</taxon>
        <taxon>Pseudomonadota</taxon>
        <taxon>Gammaproteobacteria</taxon>
        <taxon>Lysobacterales</taxon>
        <taxon>Lysobacteraceae</taxon>
        <taxon>Lysobacter</taxon>
    </lineage>
</organism>
<dbReference type="EMBL" id="JAJA02000001">
    <property type="protein sequence ID" value="KWS05690.1"/>
    <property type="molecule type" value="Genomic_DNA"/>
</dbReference>
<dbReference type="Pfam" id="PF12802">
    <property type="entry name" value="MarR_2"/>
    <property type="match status" value="1"/>
</dbReference>
<gene>
    <name evidence="2" type="ORF">AZ78_3242</name>
</gene>
<sequence>MDYPRHLGGAAIGARLRRLSERIDGDVARIYAEAGLEFEQRWFGVLNQLALNGPATVGELAATLGITHASISQTRSSLEKVGLVQSQTDPDDARRRRLQLTRKGRQLIERLTPLWQILDHAAAQIVAEVDGLIESLDRLDDALSRQSLFERIVESAPELAAHGLKPGRKIRRSS</sequence>
<evidence type="ECO:0000313" key="3">
    <source>
        <dbReference type="Proteomes" id="UP000023435"/>
    </source>
</evidence>
<dbReference type="Proteomes" id="UP000023435">
    <property type="component" value="Unassembled WGS sequence"/>
</dbReference>
<protein>
    <submittedName>
        <fullName evidence="2">Transcriptional regulator, MarR family</fullName>
    </submittedName>
</protein>